<gene>
    <name evidence="2" type="ORF">TrLO_g4467</name>
</gene>
<evidence type="ECO:0000313" key="3">
    <source>
        <dbReference type="Proteomes" id="UP001165122"/>
    </source>
</evidence>
<feature type="coiled-coil region" evidence="1">
    <location>
        <begin position="66"/>
        <end position="93"/>
    </location>
</feature>
<dbReference type="EMBL" id="BRXW01000318">
    <property type="protein sequence ID" value="GMI18048.1"/>
    <property type="molecule type" value="Genomic_DNA"/>
</dbReference>
<dbReference type="OrthoDB" id="10610659at2759"/>
<keyword evidence="3" id="KW-1185">Reference proteome</keyword>
<evidence type="ECO:0000256" key="1">
    <source>
        <dbReference type="SAM" id="Coils"/>
    </source>
</evidence>
<dbReference type="Proteomes" id="UP001165122">
    <property type="component" value="Unassembled WGS sequence"/>
</dbReference>
<accession>A0A9W7KZV3</accession>
<comment type="caution">
    <text evidence="2">The sequence shown here is derived from an EMBL/GenBank/DDBJ whole genome shotgun (WGS) entry which is preliminary data.</text>
</comment>
<feature type="coiled-coil region" evidence="1">
    <location>
        <begin position="121"/>
        <end position="291"/>
    </location>
</feature>
<organism evidence="2 3">
    <name type="scientific">Triparma laevis f. longispina</name>
    <dbReference type="NCBI Taxonomy" id="1714387"/>
    <lineage>
        <taxon>Eukaryota</taxon>
        <taxon>Sar</taxon>
        <taxon>Stramenopiles</taxon>
        <taxon>Ochrophyta</taxon>
        <taxon>Bolidophyceae</taxon>
        <taxon>Parmales</taxon>
        <taxon>Triparmaceae</taxon>
        <taxon>Triparma</taxon>
    </lineage>
</organism>
<name>A0A9W7KZV3_9STRA</name>
<protein>
    <submittedName>
        <fullName evidence="2">Uncharacterized protein</fullName>
    </submittedName>
</protein>
<dbReference type="AlphaFoldDB" id="A0A9W7KZV3"/>
<reference evidence="3" key="1">
    <citation type="journal article" date="2023" name="Commun. Biol.">
        <title>Genome analysis of Parmales, the sister group of diatoms, reveals the evolutionary specialization of diatoms from phago-mixotrophs to photoautotrophs.</title>
        <authorList>
            <person name="Ban H."/>
            <person name="Sato S."/>
            <person name="Yoshikawa S."/>
            <person name="Yamada K."/>
            <person name="Nakamura Y."/>
            <person name="Ichinomiya M."/>
            <person name="Sato N."/>
            <person name="Blanc-Mathieu R."/>
            <person name="Endo H."/>
            <person name="Kuwata A."/>
            <person name="Ogata H."/>
        </authorList>
    </citation>
    <scope>NUCLEOTIDE SEQUENCE [LARGE SCALE GENOMIC DNA]</scope>
    <source>
        <strain evidence="3">NIES 3700</strain>
    </source>
</reference>
<keyword evidence="1" id="KW-0175">Coiled coil</keyword>
<proteinExistence type="predicted"/>
<evidence type="ECO:0000313" key="2">
    <source>
        <dbReference type="EMBL" id="GMI18048.1"/>
    </source>
</evidence>
<sequence length="569" mass="63991">MSEPHENSDANGTVVAADWKAKYDELKAKSVLFAKQTSTTIQSLQTSLSSEQSTQACIKQKTKKFVLEQKNIRESLEQQIKTLQEQLSAAEEVATLKSNLKDSTSKTSALQIDNRSKDSEIKRLTSSITSLKKSLQTEKKNIISIDNTLKLKELNYEQAVRSVEEYKKKGSSLTLQLKDSEEIVGELQKRLESLLEDKGERESNLKLDKVEKEKENEELQDRVKSLEKFEDDWKVLSEKCEPLELKVKVLEDELLGLKNVKEDYDKNRRTLQKTQSELKEKESRITDLLSHTSTVEKNLKTITKAKETIEAELRDVRVKAKMVVDRLGKELGELKGEKEGVERKLEEVKGYVQGRDSDRGQLTTLKTNLTTSSNLIKTLQTENSSLKAKFSLDSKELEVHKTKRLNAKSEVQKVVKQLNIIKKDHQSLLEFLDYTVIGRLDSVSKEIQVVLGGVSFCIEMLIKEKGGGGSVKRFEVATRENLRAGVEMVNVSGDNGVVEKMEERLRKVEGGVRFLEGERSRLEEVVEGGGGGCLESILGLMGGGVKEVKNKNRGYGRVGEEGDEEGSFT</sequence>